<keyword evidence="2" id="KW-0285">Flavoprotein</keyword>
<keyword evidence="3" id="KW-0274">FAD</keyword>
<evidence type="ECO:0000259" key="6">
    <source>
        <dbReference type="Pfam" id="PF07992"/>
    </source>
</evidence>
<comment type="caution">
    <text evidence="7">The sequence shown here is derived from an EMBL/GenBank/DDBJ whole genome shotgun (WGS) entry which is preliminary data.</text>
</comment>
<comment type="similarity">
    <text evidence="1">Belongs to the NADH dehydrogenase family.</text>
</comment>
<gene>
    <name evidence="7" type="ORF">LXN57_40360</name>
</gene>
<dbReference type="SUPFAM" id="SSF51905">
    <property type="entry name" value="FAD/NAD(P)-binding domain"/>
    <property type="match status" value="1"/>
</dbReference>
<evidence type="ECO:0000256" key="1">
    <source>
        <dbReference type="ARBA" id="ARBA00005272"/>
    </source>
</evidence>
<dbReference type="InterPro" id="IPR036188">
    <property type="entry name" value="FAD/NAD-bd_sf"/>
</dbReference>
<evidence type="ECO:0000256" key="3">
    <source>
        <dbReference type="ARBA" id="ARBA00022827"/>
    </source>
</evidence>
<dbReference type="Gene3D" id="3.50.50.100">
    <property type="match status" value="1"/>
</dbReference>
<organism evidence="7 8">
    <name type="scientific">Paractinoplanes hotanensis</name>
    <dbReference type="NCBI Taxonomy" id="2906497"/>
    <lineage>
        <taxon>Bacteria</taxon>
        <taxon>Bacillati</taxon>
        <taxon>Actinomycetota</taxon>
        <taxon>Actinomycetes</taxon>
        <taxon>Micromonosporales</taxon>
        <taxon>Micromonosporaceae</taxon>
        <taxon>Paractinoplanes</taxon>
    </lineage>
</organism>
<feature type="domain" description="FAD/NAD(P)-binding" evidence="6">
    <location>
        <begin position="5"/>
        <end position="327"/>
    </location>
</feature>
<sequence length="434" mass="46071">MSRARIVIVGAGFAGFAAARTLLRKARGAAEVVLLNPTDYFLYLPLLPEVAGGVLDPRRVTVPLTDALPGARLVLGQAGGVDAAARTVSYTGPEGEQRTIGYHRLVLAAGSVNKLLPIPGVAENARGFRGIPEALHLRDHVVRQIEMADAAEDPDERAARLTFVVVGAGYTGTEVVAQIQLLTHDVLSRHPRLAGVRPQWLLLDTADHVLPGMDERLSATAERVLRDRGIEVNMGTSVAEATATGVKLTDDRFVASHTLVWCVGVRPDPLAQSTGLPLTKGRLQVDEYLAVPGHPEILACGDAAAVPDPANPGRPTPMTAQHAVRQGRLAGHNIAASYGVGERKPYRHRDLGFVVDLGGWQAAANPLHVPLSGLPARIVTRGYHLTALPANRLRTVADWLFTAVSSRPAVQLGLVPGPAVPLDTDAPEVVHQPT</sequence>
<evidence type="ECO:0000256" key="5">
    <source>
        <dbReference type="ARBA" id="ARBA00023027"/>
    </source>
</evidence>
<name>A0ABT0YCN7_9ACTN</name>
<dbReference type="PRINTS" id="PR00368">
    <property type="entry name" value="FADPNR"/>
</dbReference>
<dbReference type="EMBL" id="JAMQOL010000066">
    <property type="protein sequence ID" value="MCM4083821.1"/>
    <property type="molecule type" value="Genomic_DNA"/>
</dbReference>
<dbReference type="PRINTS" id="PR00411">
    <property type="entry name" value="PNDRDTASEI"/>
</dbReference>
<dbReference type="InterPro" id="IPR045024">
    <property type="entry name" value="NDH-2"/>
</dbReference>
<proteinExistence type="inferred from homology"/>
<protein>
    <submittedName>
        <fullName evidence="7">FAD-dependent oxidoreductase</fullName>
    </submittedName>
</protein>
<keyword evidence="8" id="KW-1185">Reference proteome</keyword>
<reference evidence="7 8" key="1">
    <citation type="submission" date="2022-06" db="EMBL/GenBank/DDBJ databases">
        <title>Actinoplanes abujensis sp. nov., isolated from Nigerian arid soil.</title>
        <authorList>
            <person name="Ding P."/>
        </authorList>
    </citation>
    <scope>NUCLEOTIDE SEQUENCE [LARGE SCALE GENOMIC DNA]</scope>
    <source>
        <strain evidence="8">TRM88002</strain>
    </source>
</reference>
<evidence type="ECO:0000256" key="4">
    <source>
        <dbReference type="ARBA" id="ARBA00023002"/>
    </source>
</evidence>
<evidence type="ECO:0000256" key="2">
    <source>
        <dbReference type="ARBA" id="ARBA00022630"/>
    </source>
</evidence>
<dbReference type="PANTHER" id="PTHR43706:SF45">
    <property type="entry name" value="NADH DEHYDROGENASE-LIKE PROTEIN RV1812C"/>
    <property type="match status" value="1"/>
</dbReference>
<dbReference type="Pfam" id="PF07992">
    <property type="entry name" value="Pyr_redox_2"/>
    <property type="match status" value="1"/>
</dbReference>
<keyword evidence="4" id="KW-0560">Oxidoreductase</keyword>
<keyword evidence="5" id="KW-0520">NAD</keyword>
<dbReference type="PANTHER" id="PTHR43706">
    <property type="entry name" value="NADH DEHYDROGENASE"/>
    <property type="match status" value="1"/>
</dbReference>
<evidence type="ECO:0000313" key="7">
    <source>
        <dbReference type="EMBL" id="MCM4083821.1"/>
    </source>
</evidence>
<dbReference type="InterPro" id="IPR023753">
    <property type="entry name" value="FAD/NAD-binding_dom"/>
</dbReference>
<dbReference type="Proteomes" id="UP001523216">
    <property type="component" value="Unassembled WGS sequence"/>
</dbReference>
<evidence type="ECO:0000313" key="8">
    <source>
        <dbReference type="Proteomes" id="UP001523216"/>
    </source>
</evidence>
<accession>A0ABT0YCN7</accession>
<dbReference type="RefSeq" id="WP_251803590.1">
    <property type="nucleotide sequence ID" value="NZ_JAMQOL010000066.1"/>
</dbReference>